<dbReference type="PANTHER" id="PTHR46602:SF10">
    <property type="entry name" value="RING-TYPE DOMAIN-CONTAINING PROTEIN"/>
    <property type="match status" value="1"/>
</dbReference>
<feature type="compositionally biased region" description="Basic and acidic residues" evidence="2">
    <location>
        <begin position="92"/>
        <end position="127"/>
    </location>
</feature>
<feature type="region of interest" description="Disordered" evidence="2">
    <location>
        <begin position="1"/>
        <end position="31"/>
    </location>
</feature>
<dbReference type="GO" id="GO:0031047">
    <property type="term" value="P:regulatory ncRNA-mediated gene silencing"/>
    <property type="evidence" value="ECO:0007669"/>
    <property type="project" value="InterPro"/>
</dbReference>
<dbReference type="GO" id="GO:0051607">
    <property type="term" value="P:defense response to virus"/>
    <property type="evidence" value="ECO:0007669"/>
    <property type="project" value="InterPro"/>
</dbReference>
<organism evidence="4 5">
    <name type="scientific">Salix purpurea</name>
    <name type="common">Purple osier willow</name>
    <dbReference type="NCBI Taxonomy" id="77065"/>
    <lineage>
        <taxon>Eukaryota</taxon>
        <taxon>Viridiplantae</taxon>
        <taxon>Streptophyta</taxon>
        <taxon>Embryophyta</taxon>
        <taxon>Tracheophyta</taxon>
        <taxon>Spermatophyta</taxon>
        <taxon>Magnoliopsida</taxon>
        <taxon>eudicotyledons</taxon>
        <taxon>Gunneridae</taxon>
        <taxon>Pentapetalae</taxon>
        <taxon>rosids</taxon>
        <taxon>fabids</taxon>
        <taxon>Malpighiales</taxon>
        <taxon>Salicaceae</taxon>
        <taxon>Saliceae</taxon>
        <taxon>Salix</taxon>
    </lineage>
</organism>
<feature type="region of interest" description="Disordered" evidence="2">
    <location>
        <begin position="480"/>
        <end position="514"/>
    </location>
</feature>
<comment type="caution">
    <text evidence="4">The sequence shown here is derived from an EMBL/GenBank/DDBJ whole genome shotgun (WGS) entry which is preliminary data.</text>
</comment>
<dbReference type="Proteomes" id="UP001151532">
    <property type="component" value="Chromosome 3"/>
</dbReference>
<reference evidence="4" key="1">
    <citation type="submission" date="2022-11" db="EMBL/GenBank/DDBJ databases">
        <authorList>
            <person name="Hyden B.L."/>
            <person name="Feng K."/>
            <person name="Yates T."/>
            <person name="Jawdy S."/>
            <person name="Smart L.B."/>
            <person name="Muchero W."/>
        </authorList>
    </citation>
    <scope>NUCLEOTIDE SEQUENCE</scope>
    <source>
        <tissue evidence="4">Shoot tip</tissue>
    </source>
</reference>
<evidence type="ECO:0000313" key="5">
    <source>
        <dbReference type="Proteomes" id="UP001151532"/>
    </source>
</evidence>
<proteinExistence type="predicted"/>
<feature type="domain" description="XS" evidence="3">
    <location>
        <begin position="264"/>
        <end position="379"/>
    </location>
</feature>
<keyword evidence="5" id="KW-1185">Reference proteome</keyword>
<evidence type="ECO:0000259" key="3">
    <source>
        <dbReference type="Pfam" id="PF03468"/>
    </source>
</evidence>
<dbReference type="EMBL" id="JAPFFK010000016">
    <property type="protein sequence ID" value="KAJ6704928.1"/>
    <property type="molecule type" value="Genomic_DNA"/>
</dbReference>
<reference evidence="4" key="2">
    <citation type="journal article" date="2023" name="Int. J. Mol. Sci.">
        <title>De Novo Assembly and Annotation of 11 Diverse Shrub Willow (Salix) Genomes Reveals Novel Gene Organization in Sex-Linked Regions.</title>
        <authorList>
            <person name="Hyden B."/>
            <person name="Feng K."/>
            <person name="Yates T.B."/>
            <person name="Jawdy S."/>
            <person name="Cereghino C."/>
            <person name="Smart L.B."/>
            <person name="Muchero W."/>
        </authorList>
    </citation>
    <scope>NUCLEOTIDE SEQUENCE</scope>
    <source>
        <tissue evidence="4">Shoot tip</tissue>
    </source>
</reference>
<dbReference type="InterPro" id="IPR038588">
    <property type="entry name" value="XS_domain_sf"/>
</dbReference>
<gene>
    <name evidence="4" type="ORF">OIU79_009769</name>
</gene>
<accession>A0A9Q0T8T8</accession>
<dbReference type="Pfam" id="PF03468">
    <property type="entry name" value="XS"/>
    <property type="match status" value="1"/>
</dbReference>
<sequence length="564" mass="63649">MAKKEALCDPLNANDGSSPSFSYKSESEDEILQETEFAEELQLQEPLKAPLISCQMESNVSSSTSSSTNMEAISEQEIADASGRNNNPTPKSETEAASRCAEKVIGHNSAQDEYRKRPESIAAKKESTPQNLNPKAQKDKGVDPNPDIPVNVNSESLVSRGNGGALEDSKKSRLSTESVPDNFNKPIEQFYCPACAEYSGGIKGYQGLPALIIHARKTTKGKRAKLHQNLAGQLTKKFGKKGTSDSYGGEVLSTWKGLRDENKDHKIIWPPMFVVNNTARLKIDENNKRTGITDQELLDLFSSYEAIEKVQHACNSNGHCGMSILIFESSARGYLEAERLDRHFADEGTDRNVWNESPLYLLRSGDIQLHGYMAEKKDVDLFNHYSTGETKLKYEIRSYQEMIVKRIWQMNEDENMLIWLTNRVQLLEESNGLMRESLEKAKKEIDILSEKKILQHEKDMEEMDFQGQIFEDSQIKINFDGRGKKEGDLERSKEDEEHGNVHESNGSPSNTKDDNSRYLTAIFTAKHNSHIFFSAGFSSFHHFLLQIAGNCQVRREWNERKGNS</sequence>
<evidence type="ECO:0000256" key="1">
    <source>
        <dbReference type="SAM" id="Coils"/>
    </source>
</evidence>
<keyword evidence="1" id="KW-0175">Coiled coil</keyword>
<protein>
    <submittedName>
        <fullName evidence="4">PROTEIN SUPPRESSOR OF GENE SILENCING 3</fullName>
    </submittedName>
</protein>
<feature type="compositionally biased region" description="Low complexity" evidence="2">
    <location>
        <begin position="58"/>
        <end position="69"/>
    </location>
</feature>
<dbReference type="AlphaFoldDB" id="A0A9Q0T8T8"/>
<evidence type="ECO:0000313" key="4">
    <source>
        <dbReference type="EMBL" id="KAJ6704928.1"/>
    </source>
</evidence>
<dbReference type="InterPro" id="IPR044287">
    <property type="entry name" value="SGS3"/>
</dbReference>
<feature type="compositionally biased region" description="Basic and acidic residues" evidence="2">
    <location>
        <begin position="480"/>
        <end position="501"/>
    </location>
</feature>
<feature type="region of interest" description="Disordered" evidence="2">
    <location>
        <begin position="54"/>
        <end position="180"/>
    </location>
</feature>
<dbReference type="PANTHER" id="PTHR46602">
    <property type="entry name" value="PROTEIN SUPPRESSOR OF GENE SILENCING 3"/>
    <property type="match status" value="1"/>
</dbReference>
<dbReference type="InterPro" id="IPR005380">
    <property type="entry name" value="XS_domain"/>
</dbReference>
<dbReference type="OrthoDB" id="855252at2759"/>
<dbReference type="Gene3D" id="3.30.70.2890">
    <property type="entry name" value="XS domain"/>
    <property type="match status" value="1"/>
</dbReference>
<name>A0A9Q0T8T8_SALPP</name>
<feature type="coiled-coil region" evidence="1">
    <location>
        <begin position="424"/>
        <end position="451"/>
    </location>
</feature>
<evidence type="ECO:0000256" key="2">
    <source>
        <dbReference type="SAM" id="MobiDB-lite"/>
    </source>
</evidence>